<dbReference type="AlphaFoldDB" id="A0A5P2QW30"/>
<dbReference type="GO" id="GO:0022857">
    <property type="term" value="F:transmembrane transporter activity"/>
    <property type="evidence" value="ECO:0007669"/>
    <property type="project" value="InterPro"/>
</dbReference>
<evidence type="ECO:0000256" key="4">
    <source>
        <dbReference type="ARBA" id="ARBA00022989"/>
    </source>
</evidence>
<dbReference type="RefSeq" id="WP_150351704.1">
    <property type="nucleotide sequence ID" value="NZ_CP038090.1"/>
</dbReference>
<keyword evidence="5" id="KW-0472">Membrane</keyword>
<dbReference type="Pfam" id="PF07690">
    <property type="entry name" value="MFS_1"/>
    <property type="match status" value="1"/>
</dbReference>
<dbReference type="PRINTS" id="PR01035">
    <property type="entry name" value="TCRTETA"/>
</dbReference>
<dbReference type="EMBL" id="CP044081">
    <property type="protein sequence ID" value="QEU10307.1"/>
    <property type="molecule type" value="Genomic_DNA"/>
</dbReference>
<keyword evidence="3" id="KW-0812">Transmembrane</keyword>
<protein>
    <submittedName>
        <fullName evidence="6">MFS transporter</fullName>
    </submittedName>
</protein>
<accession>A0A5P2QW30</accession>
<evidence type="ECO:0000313" key="6">
    <source>
        <dbReference type="EMBL" id="QEU10307.1"/>
    </source>
</evidence>
<organism evidence="6 7">
    <name type="scientific">Paracoccus yeei</name>
    <dbReference type="NCBI Taxonomy" id="147645"/>
    <lineage>
        <taxon>Bacteria</taxon>
        <taxon>Pseudomonadati</taxon>
        <taxon>Pseudomonadota</taxon>
        <taxon>Alphaproteobacteria</taxon>
        <taxon>Rhodobacterales</taxon>
        <taxon>Paracoccaceae</taxon>
        <taxon>Paracoccus</taxon>
    </lineage>
</organism>
<dbReference type="Gene3D" id="1.20.1250.20">
    <property type="entry name" value="MFS general substrate transporter like domains"/>
    <property type="match status" value="1"/>
</dbReference>
<proteinExistence type="predicted"/>
<evidence type="ECO:0000313" key="7">
    <source>
        <dbReference type="Proteomes" id="UP000324507"/>
    </source>
</evidence>
<name>A0A5P2QW30_9RHOB</name>
<dbReference type="Proteomes" id="UP000324507">
    <property type="component" value="Chromosome"/>
</dbReference>
<comment type="subcellular location">
    <subcellularLocation>
        <location evidence="1">Cell membrane</location>
        <topology evidence="1">Multi-pass membrane protein</topology>
    </subcellularLocation>
</comment>
<dbReference type="PANTHER" id="PTHR43124">
    <property type="entry name" value="PURINE EFFLUX PUMP PBUE"/>
    <property type="match status" value="1"/>
</dbReference>
<dbReference type="InterPro" id="IPR011701">
    <property type="entry name" value="MFS"/>
</dbReference>
<keyword evidence="4" id="KW-1133">Transmembrane helix</keyword>
<reference evidence="6 7" key="1">
    <citation type="submission" date="2019-09" db="EMBL/GenBank/DDBJ databases">
        <title>FDA dAtabase for Regulatory Grade micrObial Sequences (FDA-ARGOS): Supporting development and validation of Infectious Disease Dx tests.</title>
        <authorList>
            <person name="Sciortino C."/>
            <person name="Tallon L."/>
            <person name="Sadzewicz L."/>
            <person name="Vavikolanu K."/>
            <person name="Mehta A."/>
            <person name="Aluvathingal J."/>
            <person name="Nadendla S."/>
            <person name="Nandy P."/>
            <person name="Geyer C."/>
            <person name="Yan Y."/>
            <person name="Sichtig H."/>
        </authorList>
    </citation>
    <scope>NUCLEOTIDE SEQUENCE [LARGE SCALE GENOMIC DNA]</scope>
    <source>
        <strain evidence="6 7">FDAARGOS_643</strain>
    </source>
</reference>
<evidence type="ECO:0000256" key="3">
    <source>
        <dbReference type="ARBA" id="ARBA00022692"/>
    </source>
</evidence>
<keyword evidence="2" id="KW-1003">Cell membrane</keyword>
<dbReference type="InterPro" id="IPR050189">
    <property type="entry name" value="MFS_Efflux_Transporters"/>
</dbReference>
<dbReference type="PANTHER" id="PTHR43124:SF3">
    <property type="entry name" value="CHLORAMPHENICOL EFFLUX PUMP RV0191"/>
    <property type="match status" value="1"/>
</dbReference>
<dbReference type="InterPro" id="IPR001958">
    <property type="entry name" value="Tet-R_TetA/multi-R_MdtG-like"/>
</dbReference>
<dbReference type="GO" id="GO:0005886">
    <property type="term" value="C:plasma membrane"/>
    <property type="evidence" value="ECO:0007669"/>
    <property type="project" value="UniProtKB-SubCell"/>
</dbReference>
<dbReference type="PROSITE" id="PS50850">
    <property type="entry name" value="MFS"/>
    <property type="match status" value="1"/>
</dbReference>
<dbReference type="InterPro" id="IPR036259">
    <property type="entry name" value="MFS_trans_sf"/>
</dbReference>
<gene>
    <name evidence="6" type="ORF">FOB51_21205</name>
</gene>
<evidence type="ECO:0000256" key="1">
    <source>
        <dbReference type="ARBA" id="ARBA00004651"/>
    </source>
</evidence>
<sequence>MSLRAGSLGSNLLTCLYVVLIAMSIGKVIPLVPAIGADLRIGEVQASWLISVVTLAGVFVAPFGGVLSARFDDRAILAATCVIAAAGSVLAGLAGSFGLALAGRVVEGCALFLILNSAMTLLMRTNDGPRLSGLLALFLACVPVGIALSAAVVGQVAGTGWRGVFMGHAVLMAVALPGCLLLPRPAAAPHGEGAGGGLIAAYRRPPVWLGLMLAALSIVQLGGVSLLPAYLVRHFALPLGDAVALASSGMLVGILGNAIGGVLLGRGVSTHRIVMTALPIVALAGALTFSGMGGVAGSVAAFMVVLVAGSCALAALLALSPAVAKSPELMGQSNAVVNQINNIGMLAGPPLMFAVFAGAGETGLQVLLVLIAAAPALILQATGLGRRHATPLPPVGTATGG</sequence>
<evidence type="ECO:0000256" key="2">
    <source>
        <dbReference type="ARBA" id="ARBA00022475"/>
    </source>
</evidence>
<evidence type="ECO:0000256" key="5">
    <source>
        <dbReference type="ARBA" id="ARBA00023136"/>
    </source>
</evidence>
<dbReference type="SUPFAM" id="SSF103473">
    <property type="entry name" value="MFS general substrate transporter"/>
    <property type="match status" value="1"/>
</dbReference>
<dbReference type="InterPro" id="IPR020846">
    <property type="entry name" value="MFS_dom"/>
</dbReference>